<dbReference type="EMBL" id="BAABKQ010000001">
    <property type="protein sequence ID" value="GAA4804586.1"/>
    <property type="molecule type" value="Genomic_DNA"/>
</dbReference>
<evidence type="ECO:0000256" key="1">
    <source>
        <dbReference type="SAM" id="MobiDB-lite"/>
    </source>
</evidence>
<comment type="caution">
    <text evidence="2">The sequence shown here is derived from an EMBL/GenBank/DDBJ whole genome shotgun (WGS) entry which is preliminary data.</text>
</comment>
<evidence type="ECO:0000313" key="3">
    <source>
        <dbReference type="Proteomes" id="UP001500839"/>
    </source>
</evidence>
<dbReference type="Proteomes" id="UP001500839">
    <property type="component" value="Unassembled WGS sequence"/>
</dbReference>
<organism evidence="2 3">
    <name type="scientific">Tomitella cavernea</name>
    <dbReference type="NCBI Taxonomy" id="1387982"/>
    <lineage>
        <taxon>Bacteria</taxon>
        <taxon>Bacillati</taxon>
        <taxon>Actinomycetota</taxon>
        <taxon>Actinomycetes</taxon>
        <taxon>Mycobacteriales</taxon>
        <taxon>Tomitella</taxon>
    </lineage>
</organism>
<evidence type="ECO:0000313" key="2">
    <source>
        <dbReference type="EMBL" id="GAA4804586.1"/>
    </source>
</evidence>
<feature type="region of interest" description="Disordered" evidence="1">
    <location>
        <begin position="1"/>
        <end position="41"/>
    </location>
</feature>
<accession>A0ABP9C3Q6</accession>
<reference evidence="3" key="1">
    <citation type="journal article" date="2019" name="Int. J. Syst. Evol. Microbiol.">
        <title>The Global Catalogue of Microorganisms (GCM) 10K type strain sequencing project: providing services to taxonomists for standard genome sequencing and annotation.</title>
        <authorList>
            <consortium name="The Broad Institute Genomics Platform"/>
            <consortium name="The Broad Institute Genome Sequencing Center for Infectious Disease"/>
            <person name="Wu L."/>
            <person name="Ma J."/>
        </authorList>
    </citation>
    <scope>NUCLEOTIDE SEQUENCE [LARGE SCALE GENOMIC DNA]</scope>
    <source>
        <strain evidence="3">JCM 18542</strain>
    </source>
</reference>
<feature type="compositionally biased region" description="Basic and acidic residues" evidence="1">
    <location>
        <begin position="19"/>
        <end position="30"/>
    </location>
</feature>
<protein>
    <submittedName>
        <fullName evidence="2">Uncharacterized protein</fullName>
    </submittedName>
</protein>
<proteinExistence type="predicted"/>
<feature type="compositionally biased region" description="Basic and acidic residues" evidence="1">
    <location>
        <begin position="1"/>
        <end position="11"/>
    </location>
</feature>
<gene>
    <name evidence="2" type="ORF">GCM10023353_03940</name>
</gene>
<name>A0ABP9C3Q6_9ACTN</name>
<sequence length="72" mass="8076">MATQHDHDARLHAGAYGQRGREAQASDLRSRSRTPRQLGGRLRRVATDAAGRTVNHEAHSRWIYVLPKGEFA</sequence>
<keyword evidence="3" id="KW-1185">Reference proteome</keyword>